<evidence type="ECO:0000256" key="1">
    <source>
        <dbReference type="SAM" id="Phobius"/>
    </source>
</evidence>
<keyword evidence="1" id="KW-0812">Transmembrane</keyword>
<feature type="transmembrane region" description="Helical" evidence="1">
    <location>
        <begin position="630"/>
        <end position="648"/>
    </location>
</feature>
<dbReference type="InterPro" id="IPR007246">
    <property type="entry name" value="Gaa1"/>
</dbReference>
<feature type="transmembrane region" description="Helical" evidence="1">
    <location>
        <begin position="560"/>
        <end position="581"/>
    </location>
</feature>
<keyword evidence="1" id="KW-0472">Membrane</keyword>
<dbReference type="GO" id="GO:0042765">
    <property type="term" value="C:GPI-anchor transamidase complex"/>
    <property type="evidence" value="ECO:0007669"/>
    <property type="project" value="InterPro"/>
</dbReference>
<dbReference type="AlphaFoldDB" id="A0AAD1U9Y1"/>
<feature type="transmembrane region" description="Helical" evidence="1">
    <location>
        <begin position="513"/>
        <end position="540"/>
    </location>
</feature>
<dbReference type="Proteomes" id="UP001295684">
    <property type="component" value="Unassembled WGS sequence"/>
</dbReference>
<dbReference type="EMBL" id="CAMPGE010002652">
    <property type="protein sequence ID" value="CAI2361463.1"/>
    <property type="molecule type" value="Genomic_DNA"/>
</dbReference>
<feature type="transmembrane region" description="Helical" evidence="1">
    <location>
        <begin position="474"/>
        <end position="492"/>
    </location>
</feature>
<reference evidence="2" key="1">
    <citation type="submission" date="2023-07" db="EMBL/GenBank/DDBJ databases">
        <authorList>
            <consortium name="AG Swart"/>
            <person name="Singh M."/>
            <person name="Singh A."/>
            <person name="Seah K."/>
            <person name="Emmerich C."/>
        </authorList>
    </citation>
    <scope>NUCLEOTIDE SEQUENCE</scope>
    <source>
        <strain evidence="2">DP1</strain>
    </source>
</reference>
<dbReference type="GO" id="GO:0016255">
    <property type="term" value="P:attachment of GPI anchor to protein"/>
    <property type="evidence" value="ECO:0007669"/>
    <property type="project" value="TreeGrafter"/>
</dbReference>
<evidence type="ECO:0000313" key="3">
    <source>
        <dbReference type="Proteomes" id="UP001295684"/>
    </source>
</evidence>
<evidence type="ECO:0000313" key="2">
    <source>
        <dbReference type="EMBL" id="CAI2361463.1"/>
    </source>
</evidence>
<name>A0AAD1U9Y1_EUPCR</name>
<keyword evidence="1" id="KW-1133">Transmembrane helix</keyword>
<sequence length="650" mass="74371">MIRERISKIIREEAYRKKFFNFLLVVCIIGFIWTLCIGKVATRIGVNDLGLKGVPRDALDLSSGIMNFIYKSVDPKFEDIDPTQRWDALQAFLANELKSEAYIVPYTDSQSGYEGKNLISYIRSPRGKGNQCNLLAFPVNDINSISVGLGLIYHFKEANYQFLHKDTLVLFYESTSYSLSTKNFIKQYLSNSDLIKGRCGTIRHAFTVSEFKEKGKTVSVISEGKNYNMNDQNLIWVTKIALEKVKVKYDMNYPYSFSKNKFWRYLLSQTSEIRASINSGLKEVFDFLHANGIDIPFALLKNPIMYLDSLKNQLFGNLHYPHNDFLENGIYSITFVPPLASSRKAIQDYIQVIDTLLLRLDEIDTHEHSGTTQYFYADLDHHVTMQTMPYSVLMFLAGLGLPLAFKIATQKALNKQLLSSTIIKALLVHGWGFAVYHISNSLLSSFEGQNLCYPFEHLDLIQQKAFFSNLKLSLLYSLAGSTAGFIIFLMFIKLSVPKSDGKVEPGTRIEARFVCFFLLALQTITGLFISPAFCIFTSLVFCPLYGMKFNFLKMSASQKLRQFVFIVVYCCVLYCLGHFNYTPRLKGISRIRDWTGSDSTDLYNPKKISLNIFGIIGELYRDQNCAGNQLLFLLWTCWIPSLLLFIWTRF</sequence>
<feature type="transmembrane region" description="Helical" evidence="1">
    <location>
        <begin position="20"/>
        <end position="41"/>
    </location>
</feature>
<dbReference type="PANTHER" id="PTHR13304">
    <property type="entry name" value="GLYCOSYLPHOSPHATIDYLINOSITOL ANCHOR ATTACHMENT 1 PROTEIN"/>
    <property type="match status" value="1"/>
</dbReference>
<organism evidence="2 3">
    <name type="scientific">Euplotes crassus</name>
    <dbReference type="NCBI Taxonomy" id="5936"/>
    <lineage>
        <taxon>Eukaryota</taxon>
        <taxon>Sar</taxon>
        <taxon>Alveolata</taxon>
        <taxon>Ciliophora</taxon>
        <taxon>Intramacronucleata</taxon>
        <taxon>Spirotrichea</taxon>
        <taxon>Hypotrichia</taxon>
        <taxon>Euplotida</taxon>
        <taxon>Euplotidae</taxon>
        <taxon>Moneuplotes</taxon>
    </lineage>
</organism>
<gene>
    <name evidence="2" type="ORF">ECRASSUSDP1_LOCUS2774</name>
</gene>
<feature type="transmembrane region" description="Helical" evidence="1">
    <location>
        <begin position="417"/>
        <end position="438"/>
    </location>
</feature>
<feature type="transmembrane region" description="Helical" evidence="1">
    <location>
        <begin position="388"/>
        <end position="405"/>
    </location>
</feature>
<protein>
    <submittedName>
        <fullName evidence="2">Uncharacterized protein</fullName>
    </submittedName>
</protein>
<keyword evidence="3" id="KW-1185">Reference proteome</keyword>
<accession>A0AAD1U9Y1</accession>
<proteinExistence type="predicted"/>
<comment type="caution">
    <text evidence="2">The sequence shown here is derived from an EMBL/GenBank/DDBJ whole genome shotgun (WGS) entry which is preliminary data.</text>
</comment>
<dbReference type="PANTHER" id="PTHR13304:SF0">
    <property type="entry name" value="GLYCOSYLPHOSPHATIDYLINOSITOL ANCHOR ATTACHMENT 1 PROTEIN"/>
    <property type="match status" value="1"/>
</dbReference>